<dbReference type="OrthoDB" id="6707922at2"/>
<dbReference type="Proteomes" id="UP000297834">
    <property type="component" value="Unassembled WGS sequence"/>
</dbReference>
<accession>A0A4Y7XEM3</accession>
<comment type="caution">
    <text evidence="1">The sequence shown here is derived from an EMBL/GenBank/DDBJ whole genome shotgun (WGS) entry which is preliminary data.</text>
</comment>
<reference evidence="1 2" key="1">
    <citation type="submission" date="2019-03" db="EMBL/GenBank/DDBJ databases">
        <title>Alkanindiges illinoisensis: a potential pathogenic isolated from ascites of a gastric cancer patient with abdominal metastasis.</title>
        <authorList>
            <person name="Hu X."/>
            <person name="Yang B."/>
            <person name="Yan X."/>
            <person name="Lin L."/>
            <person name="Zhao H."/>
            <person name="Zhou F."/>
            <person name="Su B."/>
            <person name="Chen J."/>
            <person name="Rui Y."/>
            <person name="Wang Q."/>
            <person name="Zheng L."/>
        </authorList>
    </citation>
    <scope>NUCLEOTIDE SEQUENCE [LARGE SCALE GENOMIC DNA]</scope>
    <source>
        <strain evidence="1 2">NFYY 23406</strain>
    </source>
</reference>
<name>A0A4Y7XEM3_9GAMM</name>
<dbReference type="AlphaFoldDB" id="A0A4Y7XEM3"/>
<gene>
    <name evidence="1" type="ORF">E2B99_02545</name>
</gene>
<dbReference type="STRING" id="1120977.GCA_000619845_02818"/>
<dbReference type="RefSeq" id="WP_134243422.1">
    <property type="nucleotide sequence ID" value="NZ_SNTY01000010.1"/>
</dbReference>
<dbReference type="EMBL" id="SNTY01000010">
    <property type="protein sequence ID" value="TEU30239.1"/>
    <property type="molecule type" value="Genomic_DNA"/>
</dbReference>
<sequence>MTPISHQSSADLVRKIGETDQQFLTHPSPELAKLRANLRIALVQYSHQKQEQLYFLTEAAALLEIALMDVNSLEQHVELSAALGETYLQFYHVTQEKRYLIISRQVIKPLSHHPSAEILLALARLSATEKHPSLVKHWLTRLMQLPNTDIACIRQAPELDSYRHESWYQDLFKAHLH</sequence>
<evidence type="ECO:0000313" key="2">
    <source>
        <dbReference type="Proteomes" id="UP000297834"/>
    </source>
</evidence>
<evidence type="ECO:0000313" key="1">
    <source>
        <dbReference type="EMBL" id="TEU30239.1"/>
    </source>
</evidence>
<keyword evidence="2" id="KW-1185">Reference proteome</keyword>
<organism evidence="1 2">
    <name type="scientific">Alkanindiges illinoisensis</name>
    <dbReference type="NCBI Taxonomy" id="197183"/>
    <lineage>
        <taxon>Bacteria</taxon>
        <taxon>Pseudomonadati</taxon>
        <taxon>Pseudomonadota</taxon>
        <taxon>Gammaproteobacteria</taxon>
        <taxon>Moraxellales</taxon>
        <taxon>Moraxellaceae</taxon>
        <taxon>Alkanindiges</taxon>
    </lineage>
</organism>
<protein>
    <submittedName>
        <fullName evidence="1">Uncharacterized protein</fullName>
    </submittedName>
</protein>
<proteinExistence type="predicted"/>